<dbReference type="SUPFAM" id="SSF56935">
    <property type="entry name" value="Porins"/>
    <property type="match status" value="1"/>
</dbReference>
<name>A0A1U7PYH1_9FLAO</name>
<organism evidence="14 15">
    <name type="scientific">Epilithonimonas bovis DSM 19482</name>
    <dbReference type="NCBI Taxonomy" id="1121284"/>
    <lineage>
        <taxon>Bacteria</taxon>
        <taxon>Pseudomonadati</taxon>
        <taxon>Bacteroidota</taxon>
        <taxon>Flavobacteriia</taxon>
        <taxon>Flavobacteriales</taxon>
        <taxon>Weeksellaceae</taxon>
        <taxon>Chryseobacterium group</taxon>
        <taxon>Epilithonimonas</taxon>
    </lineage>
</organism>
<evidence type="ECO:0000313" key="14">
    <source>
        <dbReference type="EMBL" id="SIT97747.1"/>
    </source>
</evidence>
<sequence length="541" mass="61179">MNNNAILISPSITYAPNEKTSVNAELIINNLYGNLDRGQPIFGAIAGKTNLNSTPKSLNLGSPEDYFKTNDITIMGTLAHHFTKSISFNASYMKQLWEENLQEHRTTNAFVPDINNNPVASLAMMQFIRRKQRWAVDNVTAYFNFQYKTGSIEHQTLVGYDAHIWEKREGGYQNAARGFIMKDGTVASSYNPAHADKYEMLDYNGQLILEPNVTPFDLTPGATNYQGTDYHLLNVQTVLPTALTITHAVYAQHLLAWKSLKILAGLRQEWFQDITNYKNPDETSFRNSKLLHRLGVTYSITDHINIYGTYLTGYQPQSNTVTLMPNTGSFTGAESAAKFKPLISDLKEIGMKAKLFGRSMVSAAFYEINQKNVLINANNPAEPDELIQRGADRSRGFEAEFSGYITPQWSVYGGYSYIDARIMKSANPALEGQRKENTSKNAANIWTRYNFSNRTVLKNFGVGMGMLYQSSKIPWFTRDFEIPGYTTLDAALYYTFFHSKIQLSANVNNITNTNYWLGAQSYLRLFPGAPRNYLITVMYKF</sequence>
<dbReference type="InterPro" id="IPR039426">
    <property type="entry name" value="TonB-dep_rcpt-like"/>
</dbReference>
<dbReference type="GO" id="GO:0009279">
    <property type="term" value="C:cell outer membrane"/>
    <property type="evidence" value="ECO:0007669"/>
    <property type="project" value="UniProtKB-SubCell"/>
</dbReference>
<gene>
    <name evidence="14" type="ORF">SAMN05660493_02473</name>
</gene>
<dbReference type="InterPro" id="IPR000531">
    <property type="entry name" value="Beta-barrel_TonB"/>
</dbReference>
<evidence type="ECO:0000256" key="11">
    <source>
        <dbReference type="ARBA" id="ARBA00023237"/>
    </source>
</evidence>
<keyword evidence="3 12" id="KW-1134">Transmembrane beta strand</keyword>
<evidence type="ECO:0000256" key="12">
    <source>
        <dbReference type="PROSITE-ProRule" id="PRU01360"/>
    </source>
</evidence>
<dbReference type="AlphaFoldDB" id="A0A1U7PYH1"/>
<evidence type="ECO:0000313" key="15">
    <source>
        <dbReference type="Proteomes" id="UP000187261"/>
    </source>
</evidence>
<dbReference type="PANTHER" id="PTHR32552">
    <property type="entry name" value="FERRICHROME IRON RECEPTOR-RELATED"/>
    <property type="match status" value="1"/>
</dbReference>
<evidence type="ECO:0000259" key="13">
    <source>
        <dbReference type="Pfam" id="PF00593"/>
    </source>
</evidence>
<dbReference type="RefSeq" id="WP_076783884.1">
    <property type="nucleotide sequence ID" value="NZ_FTPU01000030.1"/>
</dbReference>
<feature type="domain" description="TonB-dependent receptor-like beta-barrel" evidence="13">
    <location>
        <begin position="61"/>
        <end position="510"/>
    </location>
</feature>
<dbReference type="Pfam" id="PF00593">
    <property type="entry name" value="TonB_dep_Rec_b-barrel"/>
    <property type="match status" value="1"/>
</dbReference>
<keyword evidence="2 12" id="KW-0813">Transport</keyword>
<comment type="similarity">
    <text evidence="12">Belongs to the TonB-dependent receptor family.</text>
</comment>
<keyword evidence="8" id="KW-0406">Ion transport</keyword>
<evidence type="ECO:0000256" key="5">
    <source>
        <dbReference type="ARBA" id="ARBA00022692"/>
    </source>
</evidence>
<keyword evidence="6" id="KW-0732">Signal</keyword>
<dbReference type="GO" id="GO:0015344">
    <property type="term" value="F:siderophore uptake transmembrane transporter activity"/>
    <property type="evidence" value="ECO:0007669"/>
    <property type="project" value="TreeGrafter"/>
</dbReference>
<proteinExistence type="inferred from homology"/>
<evidence type="ECO:0000256" key="6">
    <source>
        <dbReference type="ARBA" id="ARBA00022729"/>
    </source>
</evidence>
<keyword evidence="5 12" id="KW-0812">Transmembrane</keyword>
<evidence type="ECO:0000256" key="4">
    <source>
        <dbReference type="ARBA" id="ARBA00022496"/>
    </source>
</evidence>
<dbReference type="Proteomes" id="UP000187261">
    <property type="component" value="Unassembled WGS sequence"/>
</dbReference>
<dbReference type="Gene3D" id="2.40.170.20">
    <property type="entry name" value="TonB-dependent receptor, beta-barrel domain"/>
    <property type="match status" value="1"/>
</dbReference>
<evidence type="ECO:0000256" key="7">
    <source>
        <dbReference type="ARBA" id="ARBA00023004"/>
    </source>
</evidence>
<keyword evidence="4" id="KW-0410">Iron transport</keyword>
<evidence type="ECO:0000256" key="9">
    <source>
        <dbReference type="ARBA" id="ARBA00023077"/>
    </source>
</evidence>
<keyword evidence="7" id="KW-0408">Iron</keyword>
<keyword evidence="11 12" id="KW-0998">Cell outer membrane</keyword>
<evidence type="ECO:0000256" key="2">
    <source>
        <dbReference type="ARBA" id="ARBA00022448"/>
    </source>
</evidence>
<accession>A0A1U7PYH1</accession>
<dbReference type="PROSITE" id="PS52016">
    <property type="entry name" value="TONB_DEPENDENT_REC_3"/>
    <property type="match status" value="1"/>
</dbReference>
<comment type="subcellular location">
    <subcellularLocation>
        <location evidence="1 12">Cell outer membrane</location>
        <topology evidence="1 12">Multi-pass membrane protein</topology>
    </subcellularLocation>
</comment>
<dbReference type="PANTHER" id="PTHR32552:SF68">
    <property type="entry name" value="FERRICHROME OUTER MEMBRANE TRANSPORTER_PHAGE RECEPTOR"/>
    <property type="match status" value="1"/>
</dbReference>
<dbReference type="STRING" id="1121284.SAMN05660493_02473"/>
<evidence type="ECO:0000256" key="3">
    <source>
        <dbReference type="ARBA" id="ARBA00022452"/>
    </source>
</evidence>
<evidence type="ECO:0000256" key="8">
    <source>
        <dbReference type="ARBA" id="ARBA00023065"/>
    </source>
</evidence>
<keyword evidence="10 12" id="KW-0472">Membrane</keyword>
<dbReference type="EMBL" id="FTPU01000030">
    <property type="protein sequence ID" value="SIT97747.1"/>
    <property type="molecule type" value="Genomic_DNA"/>
</dbReference>
<keyword evidence="15" id="KW-1185">Reference proteome</keyword>
<evidence type="ECO:0000256" key="1">
    <source>
        <dbReference type="ARBA" id="ARBA00004571"/>
    </source>
</evidence>
<evidence type="ECO:0000256" key="10">
    <source>
        <dbReference type="ARBA" id="ARBA00023136"/>
    </source>
</evidence>
<dbReference type="InterPro" id="IPR036942">
    <property type="entry name" value="Beta-barrel_TonB_sf"/>
</dbReference>
<protein>
    <submittedName>
        <fullName evidence="14">Iron complex outermembrane recepter protein</fullName>
    </submittedName>
</protein>
<keyword evidence="9" id="KW-0798">TonB box</keyword>
<reference evidence="15" key="1">
    <citation type="submission" date="2016-10" db="EMBL/GenBank/DDBJ databases">
        <authorList>
            <person name="Varghese N."/>
            <person name="Submissions S."/>
        </authorList>
    </citation>
    <scope>NUCLEOTIDE SEQUENCE [LARGE SCALE GENOMIC DNA]</scope>
    <source>
        <strain evidence="15">DSM 19482</strain>
    </source>
</reference>